<accession>A0A5C4SRA2</accession>
<sequence>MCKYLGLDLGINSIGWVLVDNQELKSYGVRRIKSSQRLEKRNFRRKYQRGLAKIKKAFSSKLRTLFTKNYRLTLLSILTFVLFLFSFIFFEYWQLFLNLGIGGLISILSVEKKV</sequence>
<dbReference type="Gene3D" id="3.30.420.10">
    <property type="entry name" value="Ribonuclease H-like superfamily/Ribonuclease H"/>
    <property type="match status" value="1"/>
</dbReference>
<dbReference type="InterPro" id="IPR036397">
    <property type="entry name" value="RNaseH_sf"/>
</dbReference>
<dbReference type="AlphaFoldDB" id="A0A5C4SRA2"/>
<dbReference type="Proteomes" id="UP000308713">
    <property type="component" value="Unassembled WGS sequence"/>
</dbReference>
<feature type="transmembrane region" description="Helical" evidence="1">
    <location>
        <begin position="70"/>
        <end position="89"/>
    </location>
</feature>
<reference evidence="2 3" key="1">
    <citation type="submission" date="2019-05" db="EMBL/GenBank/DDBJ databases">
        <title>Tamlana fucoidanivorans sp. nov., isolated from the surface of algae collected from Fujian province in China.</title>
        <authorList>
            <person name="Li J."/>
        </authorList>
    </citation>
    <scope>NUCLEOTIDE SEQUENCE [LARGE SCALE GENOMIC DNA]</scope>
    <source>
        <strain evidence="2 3">CW2-9</strain>
    </source>
</reference>
<dbReference type="OrthoDB" id="9777169at2"/>
<evidence type="ECO:0000313" key="2">
    <source>
        <dbReference type="EMBL" id="TNJ46089.1"/>
    </source>
</evidence>
<dbReference type="RefSeq" id="WP_139695104.1">
    <property type="nucleotide sequence ID" value="NZ_CP074074.1"/>
</dbReference>
<keyword evidence="1" id="KW-0472">Membrane</keyword>
<dbReference type="GO" id="GO:0003676">
    <property type="term" value="F:nucleic acid binding"/>
    <property type="evidence" value="ECO:0007669"/>
    <property type="project" value="InterPro"/>
</dbReference>
<proteinExistence type="predicted"/>
<evidence type="ECO:0008006" key="4">
    <source>
        <dbReference type="Google" id="ProtNLM"/>
    </source>
</evidence>
<evidence type="ECO:0000256" key="1">
    <source>
        <dbReference type="SAM" id="Phobius"/>
    </source>
</evidence>
<keyword evidence="3" id="KW-1185">Reference proteome</keyword>
<keyword evidence="1" id="KW-1133">Transmembrane helix</keyword>
<protein>
    <recommendedName>
        <fullName evidence="4">Type II CRISPR RNA-guided endonuclease Cas9</fullName>
    </recommendedName>
</protein>
<evidence type="ECO:0000313" key="3">
    <source>
        <dbReference type="Proteomes" id="UP000308713"/>
    </source>
</evidence>
<dbReference type="EMBL" id="VDCS01000003">
    <property type="protein sequence ID" value="TNJ46089.1"/>
    <property type="molecule type" value="Genomic_DNA"/>
</dbReference>
<gene>
    <name evidence="2" type="ORF">FGF67_03605</name>
</gene>
<keyword evidence="1" id="KW-0812">Transmembrane</keyword>
<organism evidence="2 3">
    <name type="scientific">Allotamlana fucoidanivorans</name>
    <dbReference type="NCBI Taxonomy" id="2583814"/>
    <lineage>
        <taxon>Bacteria</taxon>
        <taxon>Pseudomonadati</taxon>
        <taxon>Bacteroidota</taxon>
        <taxon>Flavobacteriia</taxon>
        <taxon>Flavobacteriales</taxon>
        <taxon>Flavobacteriaceae</taxon>
        <taxon>Allotamlana</taxon>
    </lineage>
</organism>
<name>A0A5C4SRA2_9FLAO</name>
<comment type="caution">
    <text evidence="2">The sequence shown here is derived from an EMBL/GenBank/DDBJ whole genome shotgun (WGS) entry which is preliminary data.</text>
</comment>